<feature type="compositionally biased region" description="Basic and acidic residues" evidence="1">
    <location>
        <begin position="152"/>
        <end position="161"/>
    </location>
</feature>
<evidence type="ECO:0000313" key="4">
    <source>
        <dbReference type="Proteomes" id="UP000298390"/>
    </source>
</evidence>
<gene>
    <name evidence="3" type="ORF">EVJ58_g5914</name>
</gene>
<feature type="domain" description="Rho-GAP" evidence="2">
    <location>
        <begin position="314"/>
        <end position="559"/>
    </location>
</feature>
<evidence type="ECO:0000259" key="2">
    <source>
        <dbReference type="PROSITE" id="PS50238"/>
    </source>
</evidence>
<dbReference type="Pfam" id="PF00620">
    <property type="entry name" value="RhoGAP"/>
    <property type="match status" value="1"/>
</dbReference>
<dbReference type="SMART" id="SM00324">
    <property type="entry name" value="RhoGAP"/>
    <property type="match status" value="1"/>
</dbReference>
<dbReference type="Proteomes" id="UP000298390">
    <property type="component" value="Unassembled WGS sequence"/>
</dbReference>
<dbReference type="InterPro" id="IPR008936">
    <property type="entry name" value="Rho_GTPase_activation_prot"/>
</dbReference>
<name>A0A4Y9YA81_9APHY</name>
<feature type="compositionally biased region" description="Low complexity" evidence="1">
    <location>
        <begin position="600"/>
        <end position="618"/>
    </location>
</feature>
<sequence>MPTPRSRSLSPASGEASRAASGKPRSSSLSPAPVRPDERAAPPPLRGILRGSTPNSHRHAAAPVRGILKKPSLQPQAYSTAPPSRGKEIKQGDDTPIPQRSSKERSRPHSASDPAPHSRTPNPLLRQRSTSLANAEEDYVARACGHLPPFPEQHRHRDRASTLHSTPGSGLVGQASRDSDTDGTQIRRPRGRATSASPHKSSRSSQSKSPSPETRNANDPIQLPGKRGNSVPRLPFQIAYYKDVLHDLAQLLHERRERLADHIDLQVFTEQKQSQRDEREHYLKHKDDPPEKEENSDTKPPRIYYMSIIGMMEVSSTTIVMNGYQHDLPTAMYEIVEELYRTGIYESDLFRGHPSKHNIDKMRRIFDRGYKRSPGIRIGPLAKYRTCDICGLFETILEHLPEPLIPRDLNYGMWAWCVKPVLEREWDILFPPVIKRRRKTLRGTIPEMEHKIIEDPNLTPEERRAVREAFDAPMVELARYALRLLPVEHLSLLVYLFDFFKQVIAYPGNGIDAEFLGEKFGHYLLGGASYAAGRSLMVWMLDRWERLSKGLLDVAPPGTRRFVTHEPDPAHLRAEEARRRKYAVSPHQPYQEGAGDDGEGSSTSSSDTTSTFLNSSDDGQGGGQSGSFLGYYLDEEPRREHPHRNAREAPRHYAGRDFDEESVCTPKPRRRSESRGRDERPRSRHHVDEGDDDDLDLSDADRCIAELERELQQSKSLRRLLRREQPPSRKHHDMLDQDCGDEYSHYF</sequence>
<feature type="compositionally biased region" description="Basic and acidic residues" evidence="1">
    <location>
        <begin position="563"/>
        <end position="578"/>
    </location>
</feature>
<reference evidence="3 4" key="1">
    <citation type="submission" date="2019-01" db="EMBL/GenBank/DDBJ databases">
        <title>Genome sequencing of the rare red list fungi Fomitopsis rosea.</title>
        <authorList>
            <person name="Buettner E."/>
            <person name="Kellner H."/>
        </authorList>
    </citation>
    <scope>NUCLEOTIDE SEQUENCE [LARGE SCALE GENOMIC DNA]</scope>
    <source>
        <strain evidence="3 4">DSM 105464</strain>
    </source>
</reference>
<dbReference type="GO" id="GO:0007165">
    <property type="term" value="P:signal transduction"/>
    <property type="evidence" value="ECO:0007669"/>
    <property type="project" value="InterPro"/>
</dbReference>
<dbReference type="EMBL" id="SEKV01000314">
    <property type="protein sequence ID" value="TFY59225.1"/>
    <property type="molecule type" value="Genomic_DNA"/>
</dbReference>
<dbReference type="AlphaFoldDB" id="A0A4Y9YA81"/>
<feature type="compositionally biased region" description="Basic and acidic residues" evidence="1">
    <location>
        <begin position="635"/>
        <end position="657"/>
    </location>
</feature>
<organism evidence="3 4">
    <name type="scientific">Rhodofomes roseus</name>
    <dbReference type="NCBI Taxonomy" id="34475"/>
    <lineage>
        <taxon>Eukaryota</taxon>
        <taxon>Fungi</taxon>
        <taxon>Dikarya</taxon>
        <taxon>Basidiomycota</taxon>
        <taxon>Agaricomycotina</taxon>
        <taxon>Agaricomycetes</taxon>
        <taxon>Polyporales</taxon>
        <taxon>Rhodofomes</taxon>
    </lineage>
</organism>
<feature type="region of interest" description="Disordered" evidence="1">
    <location>
        <begin position="270"/>
        <end position="300"/>
    </location>
</feature>
<comment type="caution">
    <text evidence="3">The sequence shown here is derived from an EMBL/GenBank/DDBJ whole genome shotgun (WGS) entry which is preliminary data.</text>
</comment>
<feature type="region of interest" description="Disordered" evidence="1">
    <location>
        <begin position="1"/>
        <end position="232"/>
    </location>
</feature>
<proteinExistence type="predicted"/>
<dbReference type="STRING" id="34475.A0A4Y9YA81"/>
<accession>A0A4Y9YA81</accession>
<feature type="compositionally biased region" description="Polar residues" evidence="1">
    <location>
        <begin position="1"/>
        <end position="11"/>
    </location>
</feature>
<evidence type="ECO:0000313" key="3">
    <source>
        <dbReference type="EMBL" id="TFY59225.1"/>
    </source>
</evidence>
<feature type="compositionally biased region" description="Basic and acidic residues" evidence="1">
    <location>
        <begin position="273"/>
        <end position="300"/>
    </location>
</feature>
<dbReference type="SUPFAM" id="SSF48350">
    <property type="entry name" value="GTPase activation domain, GAP"/>
    <property type="match status" value="1"/>
</dbReference>
<feature type="compositionally biased region" description="Polar residues" evidence="1">
    <location>
        <begin position="73"/>
        <end position="82"/>
    </location>
</feature>
<feature type="compositionally biased region" description="Basic and acidic residues" evidence="1">
    <location>
        <begin position="671"/>
        <end position="681"/>
    </location>
</feature>
<dbReference type="PROSITE" id="PS50238">
    <property type="entry name" value="RHOGAP"/>
    <property type="match status" value="1"/>
</dbReference>
<evidence type="ECO:0000256" key="1">
    <source>
        <dbReference type="SAM" id="MobiDB-lite"/>
    </source>
</evidence>
<feature type="compositionally biased region" description="Low complexity" evidence="1">
    <location>
        <begin position="195"/>
        <end position="212"/>
    </location>
</feature>
<feature type="region of interest" description="Disordered" evidence="1">
    <location>
        <begin position="558"/>
        <end position="697"/>
    </location>
</feature>
<dbReference type="Gene3D" id="1.10.555.10">
    <property type="entry name" value="Rho GTPase activation protein"/>
    <property type="match status" value="1"/>
</dbReference>
<feature type="region of interest" description="Disordered" evidence="1">
    <location>
        <begin position="717"/>
        <end position="747"/>
    </location>
</feature>
<dbReference type="InterPro" id="IPR000198">
    <property type="entry name" value="RhoGAP_dom"/>
</dbReference>
<protein>
    <recommendedName>
        <fullName evidence="2">Rho-GAP domain-containing protein</fullName>
    </recommendedName>
</protein>